<proteinExistence type="inferred from homology"/>
<protein>
    <recommendedName>
        <fullName evidence="5 6">Xanthine phosphoribosyltransferase</fullName>
        <shortName evidence="5">XPRTase</shortName>
        <ecNumber evidence="5 6">2.4.2.22</ecNumber>
    </recommendedName>
</protein>
<dbReference type="Proteomes" id="UP001228376">
    <property type="component" value="Unassembled WGS sequence"/>
</dbReference>
<comment type="catalytic activity">
    <reaction evidence="5">
        <text>XMP + diphosphate = xanthine + 5-phospho-alpha-D-ribose 1-diphosphate</text>
        <dbReference type="Rhea" id="RHEA:10800"/>
        <dbReference type="ChEBI" id="CHEBI:17712"/>
        <dbReference type="ChEBI" id="CHEBI:33019"/>
        <dbReference type="ChEBI" id="CHEBI:57464"/>
        <dbReference type="ChEBI" id="CHEBI:58017"/>
        <dbReference type="EC" id="2.4.2.22"/>
    </reaction>
</comment>
<feature type="binding site" evidence="5">
    <location>
        <begin position="128"/>
        <end position="132"/>
    </location>
    <ligand>
        <name>5-phospho-alpha-D-ribose 1-diphosphate</name>
        <dbReference type="ChEBI" id="CHEBI:58017"/>
    </ligand>
</feature>
<feature type="binding site" evidence="5">
    <location>
        <position position="20"/>
    </location>
    <ligand>
        <name>xanthine</name>
        <dbReference type="ChEBI" id="CHEBI:17712"/>
    </ligand>
</feature>
<dbReference type="HAMAP" id="MF_01184">
    <property type="entry name" value="XPRTase"/>
    <property type="match status" value="1"/>
</dbReference>
<dbReference type="NCBIfam" id="NF006671">
    <property type="entry name" value="PRK09219.1"/>
    <property type="match status" value="1"/>
</dbReference>
<evidence type="ECO:0000256" key="4">
    <source>
        <dbReference type="ARBA" id="ARBA00022726"/>
    </source>
</evidence>
<dbReference type="RefSeq" id="WP_306065399.1">
    <property type="nucleotide sequence ID" value="NZ_JAROCA020000001.1"/>
</dbReference>
<dbReference type="InterPro" id="IPR050118">
    <property type="entry name" value="Pur/Pyrimidine_PRTase"/>
</dbReference>
<comment type="similarity">
    <text evidence="5">Belongs to the purine/pyrimidine phosphoribosyltransferase family. Xpt subfamily.</text>
</comment>
<dbReference type="InterPro" id="IPR029057">
    <property type="entry name" value="PRTase-like"/>
</dbReference>
<keyword evidence="3 5" id="KW-0808">Transferase</keyword>
<evidence type="ECO:0000256" key="3">
    <source>
        <dbReference type="ARBA" id="ARBA00022679"/>
    </source>
</evidence>
<dbReference type="CDD" id="cd06223">
    <property type="entry name" value="PRTases_typeI"/>
    <property type="match status" value="1"/>
</dbReference>
<name>A0ABU5CE09_9BACI</name>
<keyword evidence="2 5" id="KW-0328">Glycosyltransferase</keyword>
<dbReference type="EMBL" id="JAROCA020000001">
    <property type="protein sequence ID" value="MDY0404506.1"/>
    <property type="molecule type" value="Genomic_DNA"/>
</dbReference>
<evidence type="ECO:0000256" key="6">
    <source>
        <dbReference type="NCBIfam" id="TIGR01744"/>
    </source>
</evidence>
<keyword evidence="1 5" id="KW-0963">Cytoplasm</keyword>
<evidence type="ECO:0000313" key="9">
    <source>
        <dbReference type="Proteomes" id="UP001228376"/>
    </source>
</evidence>
<feature type="binding site" evidence="5">
    <location>
        <position position="156"/>
    </location>
    <ligand>
        <name>xanthine</name>
        <dbReference type="ChEBI" id="CHEBI:17712"/>
    </ligand>
</feature>
<evidence type="ECO:0000256" key="5">
    <source>
        <dbReference type="HAMAP-Rule" id="MF_01184"/>
    </source>
</evidence>
<comment type="function">
    <text evidence="5">Converts the preformed base xanthine, a product of nucleic acid breakdown, to xanthosine 5'-monophosphate (XMP), so it can be reused for RNA or DNA synthesis.</text>
</comment>
<dbReference type="PANTHER" id="PTHR43864">
    <property type="entry name" value="HYPOXANTHINE/GUANINE PHOSPHORIBOSYLTRANSFERASE"/>
    <property type="match status" value="1"/>
</dbReference>
<evidence type="ECO:0000256" key="2">
    <source>
        <dbReference type="ARBA" id="ARBA00022676"/>
    </source>
</evidence>
<evidence type="ECO:0000256" key="1">
    <source>
        <dbReference type="ARBA" id="ARBA00022490"/>
    </source>
</evidence>
<feature type="binding site" evidence="5">
    <location>
        <position position="27"/>
    </location>
    <ligand>
        <name>xanthine</name>
        <dbReference type="ChEBI" id="CHEBI:17712"/>
    </ligand>
</feature>
<dbReference type="Pfam" id="PF00156">
    <property type="entry name" value="Pribosyltran"/>
    <property type="match status" value="1"/>
</dbReference>
<dbReference type="InterPro" id="IPR000836">
    <property type="entry name" value="PRTase_dom"/>
</dbReference>
<feature type="domain" description="Phosphoribosyltransferase" evidence="7">
    <location>
        <begin position="34"/>
        <end position="157"/>
    </location>
</feature>
<comment type="pathway">
    <text evidence="5">Purine metabolism; XMP biosynthesis via salvage pathway; XMP from xanthine: step 1/1.</text>
</comment>
<dbReference type="InterPro" id="IPR010079">
    <property type="entry name" value="Xanthine_PRibTrfase"/>
</dbReference>
<dbReference type="EC" id="2.4.2.22" evidence="5 6"/>
<accession>A0ABU5CE09</accession>
<keyword evidence="4 5" id="KW-0660">Purine salvage</keyword>
<dbReference type="Gene3D" id="3.40.50.2020">
    <property type="match status" value="1"/>
</dbReference>
<comment type="subcellular location">
    <subcellularLocation>
        <location evidence="5">Cytoplasm</location>
    </subcellularLocation>
</comment>
<dbReference type="SUPFAM" id="SSF53271">
    <property type="entry name" value="PRTase-like"/>
    <property type="match status" value="1"/>
</dbReference>
<keyword evidence="9" id="KW-1185">Reference proteome</keyword>
<organism evidence="8 9">
    <name type="scientific">Tigheibacillus jepli</name>
    <dbReference type="NCBI Taxonomy" id="3035914"/>
    <lineage>
        <taxon>Bacteria</taxon>
        <taxon>Bacillati</taxon>
        <taxon>Bacillota</taxon>
        <taxon>Bacilli</taxon>
        <taxon>Bacillales</taxon>
        <taxon>Bacillaceae</taxon>
        <taxon>Tigheibacillus</taxon>
    </lineage>
</organism>
<reference evidence="8 9" key="1">
    <citation type="submission" date="2023-10" db="EMBL/GenBank/DDBJ databases">
        <title>179-bfca-hs.</title>
        <authorList>
            <person name="Miliotis G."/>
            <person name="Sengupta P."/>
            <person name="Hameed A."/>
            <person name="Chuvochina M."/>
            <person name="Mcdonagh F."/>
            <person name="Simpson A.C."/>
            <person name="Singh N.K."/>
            <person name="Rekha P.D."/>
            <person name="Raman K."/>
            <person name="Hugenholtz P."/>
            <person name="Venkateswaran K."/>
        </authorList>
    </citation>
    <scope>NUCLEOTIDE SEQUENCE [LARGE SCALE GENOMIC DNA]</scope>
    <source>
        <strain evidence="8 9">179-BFC-A-HS</strain>
    </source>
</reference>
<dbReference type="NCBIfam" id="TIGR01744">
    <property type="entry name" value="XPRTase"/>
    <property type="match status" value="1"/>
</dbReference>
<sequence length="194" mass="20806">MQALKDKIMQEGKVLPGSVLKVDAFLNHQIDPVLMKEIGETFAKKFANQGINKIVTIESSGIAPAVMTGLNMGVPVIFARKSKSLTLKDHLYSTSVYSYTKQTTSEISVSKDFLGKDDVVLLLDDFLANGQALYGLIDIVNQAGAKLAGAGIVIEKGFQDGGKKLRQQGIRIESLATIASLQDGKITFSESGAN</sequence>
<comment type="subunit">
    <text evidence="5">Homodimer.</text>
</comment>
<dbReference type="GO" id="GO:0000310">
    <property type="term" value="F:xanthine phosphoribosyltransferase activity"/>
    <property type="evidence" value="ECO:0007669"/>
    <property type="project" value="UniProtKB-EC"/>
</dbReference>
<gene>
    <name evidence="5" type="primary">xpt</name>
    <name evidence="8" type="ORF">P5G51_002960</name>
</gene>
<evidence type="ECO:0000259" key="7">
    <source>
        <dbReference type="Pfam" id="PF00156"/>
    </source>
</evidence>
<evidence type="ECO:0000313" key="8">
    <source>
        <dbReference type="EMBL" id="MDY0404506.1"/>
    </source>
</evidence>
<comment type="caution">
    <text evidence="8">The sequence shown here is derived from an EMBL/GenBank/DDBJ whole genome shotgun (WGS) entry which is preliminary data.</text>
</comment>
<dbReference type="PANTHER" id="PTHR43864:SF1">
    <property type="entry name" value="XANTHINE PHOSPHORIBOSYLTRANSFERASE"/>
    <property type="match status" value="1"/>
</dbReference>